<evidence type="ECO:0000256" key="2">
    <source>
        <dbReference type="ARBA" id="ARBA00023015"/>
    </source>
</evidence>
<dbReference type="Pfam" id="PF00126">
    <property type="entry name" value="HTH_1"/>
    <property type="match status" value="1"/>
</dbReference>
<proteinExistence type="inferred from homology"/>
<dbReference type="OrthoDB" id="9072091at2"/>
<comment type="caution">
    <text evidence="6">The sequence shown here is derived from an EMBL/GenBank/DDBJ whole genome shotgun (WGS) entry which is preliminary data.</text>
</comment>
<dbReference type="PROSITE" id="PS50931">
    <property type="entry name" value="HTH_LYSR"/>
    <property type="match status" value="1"/>
</dbReference>
<evidence type="ECO:0000256" key="4">
    <source>
        <dbReference type="ARBA" id="ARBA00023163"/>
    </source>
</evidence>
<organism evidence="6 7">
    <name type="scientific">Piscinibacter terrae</name>
    <dbReference type="NCBI Taxonomy" id="2496871"/>
    <lineage>
        <taxon>Bacteria</taxon>
        <taxon>Pseudomonadati</taxon>
        <taxon>Pseudomonadota</taxon>
        <taxon>Betaproteobacteria</taxon>
        <taxon>Burkholderiales</taxon>
        <taxon>Sphaerotilaceae</taxon>
        <taxon>Piscinibacter</taxon>
    </lineage>
</organism>
<dbReference type="GO" id="GO:0003700">
    <property type="term" value="F:DNA-binding transcription factor activity"/>
    <property type="evidence" value="ECO:0007669"/>
    <property type="project" value="InterPro"/>
</dbReference>
<dbReference type="PANTHER" id="PTHR30579:SF3">
    <property type="entry name" value="TRANSCRIPTIONAL REGULATORY PROTEIN"/>
    <property type="match status" value="1"/>
</dbReference>
<dbReference type="Gene3D" id="3.40.190.290">
    <property type="match status" value="1"/>
</dbReference>
<dbReference type="AlphaFoldDB" id="A0A3N7K0T4"/>
<protein>
    <submittedName>
        <fullName evidence="6">LysR family transcriptional regulator</fullName>
    </submittedName>
</protein>
<dbReference type="PRINTS" id="PR00039">
    <property type="entry name" value="HTHLYSR"/>
</dbReference>
<dbReference type="SUPFAM" id="SSF46785">
    <property type="entry name" value="Winged helix' DNA-binding domain"/>
    <property type="match status" value="1"/>
</dbReference>
<dbReference type="EMBL" id="QUSW01000003">
    <property type="protein sequence ID" value="RQP24615.1"/>
    <property type="molecule type" value="Genomic_DNA"/>
</dbReference>
<dbReference type="SUPFAM" id="SSF53850">
    <property type="entry name" value="Periplasmic binding protein-like II"/>
    <property type="match status" value="1"/>
</dbReference>
<comment type="similarity">
    <text evidence="1">Belongs to the LysR transcriptional regulatory family.</text>
</comment>
<evidence type="ECO:0000313" key="6">
    <source>
        <dbReference type="EMBL" id="RQP24615.1"/>
    </source>
</evidence>
<dbReference type="Proteomes" id="UP000267464">
    <property type="component" value="Unassembled WGS sequence"/>
</dbReference>
<keyword evidence="4" id="KW-0804">Transcription</keyword>
<dbReference type="FunFam" id="1.10.10.10:FF:000001">
    <property type="entry name" value="LysR family transcriptional regulator"/>
    <property type="match status" value="1"/>
</dbReference>
<evidence type="ECO:0000256" key="3">
    <source>
        <dbReference type="ARBA" id="ARBA00023125"/>
    </source>
</evidence>
<feature type="domain" description="HTH lysR-type" evidence="5">
    <location>
        <begin position="4"/>
        <end position="61"/>
    </location>
</feature>
<keyword evidence="2" id="KW-0805">Transcription regulation</keyword>
<dbReference type="InterPro" id="IPR000847">
    <property type="entry name" value="LysR_HTH_N"/>
</dbReference>
<accession>A0A3N7K0T4</accession>
<dbReference type="GO" id="GO:0003677">
    <property type="term" value="F:DNA binding"/>
    <property type="evidence" value="ECO:0007669"/>
    <property type="project" value="UniProtKB-KW"/>
</dbReference>
<gene>
    <name evidence="6" type="ORF">DZC73_13245</name>
</gene>
<dbReference type="InterPro" id="IPR036388">
    <property type="entry name" value="WH-like_DNA-bd_sf"/>
</dbReference>
<reference evidence="6 7" key="1">
    <citation type="submission" date="2018-08" db="EMBL/GenBank/DDBJ databases">
        <authorList>
            <person name="Khan S.A."/>
            <person name="Jeon C.O."/>
            <person name="Chun B.H."/>
            <person name="Jeong S.E."/>
        </authorList>
    </citation>
    <scope>NUCLEOTIDE SEQUENCE [LARGE SCALE GENOMIC DNA]</scope>
    <source>
        <strain evidence="6 7">S-16</strain>
    </source>
</reference>
<name>A0A3N7K0T4_9BURK</name>
<evidence type="ECO:0000256" key="1">
    <source>
        <dbReference type="ARBA" id="ARBA00009437"/>
    </source>
</evidence>
<dbReference type="InterPro" id="IPR050176">
    <property type="entry name" value="LTTR"/>
</dbReference>
<reference evidence="6 7" key="2">
    <citation type="submission" date="2018-12" db="EMBL/GenBank/DDBJ databases">
        <title>Rhizobacter gummiphilus sp. nov., a rubber-degrading bacterium isolated from the soil of a botanical garden in Japan.</title>
        <authorList>
            <person name="Shunsuke S.S."/>
        </authorList>
    </citation>
    <scope>NUCLEOTIDE SEQUENCE [LARGE SCALE GENOMIC DNA]</scope>
    <source>
        <strain evidence="6 7">S-16</strain>
    </source>
</reference>
<sequence length="292" mass="32335">MPEPDWALLRAFVAVADAGSLSRAAELLGSSQPTLSRQMSALEQHIGGALFERTRRGLRLTEAGQTLLGPAQRMQEHAREWSLAAAGQSQSLAGTVRITASETMSAFLLPPILRRLRDEHPQIQVEMVASNAVENLLERDADIALRMVKPAQSALIAKKVVELPLGFYAHQSYIQSRGMPSFETFMTHEWVGFDKSDQMIRGFREGGFKVTREFFAFRCDNQIVSWQAVKAGLGIGVGMQRVARLSPDLVRVLPQLPVPPLTLWITAHRELRSTPRLKTVFDALATALAKPE</sequence>
<dbReference type="InterPro" id="IPR005119">
    <property type="entry name" value="LysR_subst-bd"/>
</dbReference>
<keyword evidence="7" id="KW-1185">Reference proteome</keyword>
<dbReference type="InterPro" id="IPR036390">
    <property type="entry name" value="WH_DNA-bd_sf"/>
</dbReference>
<dbReference type="Gene3D" id="1.10.10.10">
    <property type="entry name" value="Winged helix-like DNA-binding domain superfamily/Winged helix DNA-binding domain"/>
    <property type="match status" value="1"/>
</dbReference>
<dbReference type="Pfam" id="PF03466">
    <property type="entry name" value="LysR_substrate"/>
    <property type="match status" value="1"/>
</dbReference>
<evidence type="ECO:0000259" key="5">
    <source>
        <dbReference type="PROSITE" id="PS50931"/>
    </source>
</evidence>
<evidence type="ECO:0000313" key="7">
    <source>
        <dbReference type="Proteomes" id="UP000267464"/>
    </source>
</evidence>
<keyword evidence="3" id="KW-0238">DNA-binding</keyword>
<dbReference type="PANTHER" id="PTHR30579">
    <property type="entry name" value="TRANSCRIPTIONAL REGULATOR"/>
    <property type="match status" value="1"/>
</dbReference>